<name>A0A7W7GFZ1_9ACTN</name>
<gene>
    <name evidence="1" type="ORF">BJ965_003599</name>
</gene>
<proteinExistence type="predicted"/>
<accession>A0A7W7GFZ1</accession>
<reference evidence="1 2" key="1">
    <citation type="submission" date="2020-08" db="EMBL/GenBank/DDBJ databases">
        <title>Sequencing the genomes of 1000 actinobacteria strains.</title>
        <authorList>
            <person name="Klenk H.-P."/>
        </authorList>
    </citation>
    <scope>NUCLEOTIDE SEQUENCE [LARGE SCALE GENOMIC DNA]</scope>
    <source>
        <strain evidence="1 2">DSM 40483</strain>
    </source>
</reference>
<evidence type="ECO:0000313" key="2">
    <source>
        <dbReference type="Proteomes" id="UP000565089"/>
    </source>
</evidence>
<dbReference type="Proteomes" id="UP000565089">
    <property type="component" value="Unassembled WGS sequence"/>
</dbReference>
<protein>
    <submittedName>
        <fullName evidence="1">Uncharacterized protein</fullName>
    </submittedName>
</protein>
<keyword evidence="2" id="KW-1185">Reference proteome</keyword>
<sequence length="38" mass="3779">MTESTGARRGGAPASRGRTVIADVVVQKIAVAGAEQPA</sequence>
<evidence type="ECO:0000313" key="1">
    <source>
        <dbReference type="EMBL" id="MBB4713717.1"/>
    </source>
</evidence>
<comment type="caution">
    <text evidence="1">The sequence shown here is derived from an EMBL/GenBank/DDBJ whole genome shotgun (WGS) entry which is preliminary data.</text>
</comment>
<dbReference type="EMBL" id="JACHMS010000001">
    <property type="protein sequence ID" value="MBB4713717.1"/>
    <property type="molecule type" value="Genomic_DNA"/>
</dbReference>
<dbReference type="AlphaFoldDB" id="A0A7W7GFZ1"/>
<organism evidence="1 2">
    <name type="scientific">Streptomyces luteogriseus</name>
    <dbReference type="NCBI Taxonomy" id="68233"/>
    <lineage>
        <taxon>Bacteria</taxon>
        <taxon>Bacillati</taxon>
        <taxon>Actinomycetota</taxon>
        <taxon>Actinomycetes</taxon>
        <taxon>Kitasatosporales</taxon>
        <taxon>Streptomycetaceae</taxon>
        <taxon>Streptomyces</taxon>
    </lineage>
</organism>